<sequence>MANVPEIKKSFSITWRPHFLIQFGSGFQLSMHIVHLFAPNGLGKKTQQPDTELELVQLELLE</sequence>
<reference evidence="1" key="1">
    <citation type="journal article" date="2015" name="Genome Announc.">
        <title>Draft Genome Sequence of Tolypothrix boutellei Strain VB521301.</title>
        <authorList>
            <person name="Chandrababunaidu M.M."/>
            <person name="Singh D."/>
            <person name="Sen D."/>
            <person name="Bhan S."/>
            <person name="Das S."/>
            <person name="Gupta A."/>
            <person name="Adhikary S.P."/>
            <person name="Tripathy S."/>
        </authorList>
    </citation>
    <scope>NUCLEOTIDE SEQUENCE</scope>
    <source>
        <strain evidence="1">VB521301</strain>
    </source>
</reference>
<organism evidence="1">
    <name type="scientific">Tolypothrix bouteillei VB521301</name>
    <dbReference type="NCBI Taxonomy" id="1479485"/>
    <lineage>
        <taxon>Bacteria</taxon>
        <taxon>Bacillati</taxon>
        <taxon>Cyanobacteriota</taxon>
        <taxon>Cyanophyceae</taxon>
        <taxon>Nostocales</taxon>
        <taxon>Tolypothrichaceae</taxon>
        <taxon>Tolypothrix</taxon>
    </lineage>
</organism>
<dbReference type="EMBL" id="JHEG02000053">
    <property type="protein sequence ID" value="KIE09885.1"/>
    <property type="molecule type" value="Genomic_DNA"/>
</dbReference>
<name>A0A0C1RC76_9CYAN</name>
<dbReference type="AlphaFoldDB" id="A0A0C1RC76"/>
<evidence type="ECO:0000313" key="1">
    <source>
        <dbReference type="EMBL" id="KIE09885.1"/>
    </source>
</evidence>
<comment type="caution">
    <text evidence="1">The sequence shown here is derived from an EMBL/GenBank/DDBJ whole genome shotgun (WGS) entry which is preliminary data.</text>
</comment>
<protein>
    <submittedName>
        <fullName evidence="1">Uncharacterized protein</fullName>
    </submittedName>
</protein>
<gene>
    <name evidence="1" type="ORF">DA73_0224410</name>
</gene>
<accession>A0A0C1RC76</accession>
<proteinExistence type="predicted"/>